<protein>
    <submittedName>
        <fullName evidence="3">Uncharacterized protein</fullName>
    </submittedName>
</protein>
<sequence>MTNWTSAMFLLSSSLSPLSLAVPRHPRQPTLTAVSDGSQLPLTVLYRRRSRRRNSGASAPPQPTSPLVTTMPSSPTIPPEALAASADLAWQYRERPLQLRHRSHREIINLKAKLRMRRKREEIRHASSAVKLEHRIRERHYRRRYRARRKLALTPAGRRQLLLSLTGGSENEGDSDSGTTTSRRGRPGHNEEDIELAASRVKFCPCPRFPPSLLPMTFHLAVIIAALYIRRHLLWSLLLHDTRFAMAMLLDTLRSFE</sequence>
<evidence type="ECO:0000256" key="1">
    <source>
        <dbReference type="SAM" id="MobiDB-lite"/>
    </source>
</evidence>
<dbReference type="Proteomes" id="UP001362999">
    <property type="component" value="Unassembled WGS sequence"/>
</dbReference>
<organism evidence="3 4">
    <name type="scientific">Favolaschia claudopus</name>
    <dbReference type="NCBI Taxonomy" id="2862362"/>
    <lineage>
        <taxon>Eukaryota</taxon>
        <taxon>Fungi</taxon>
        <taxon>Dikarya</taxon>
        <taxon>Basidiomycota</taxon>
        <taxon>Agaricomycotina</taxon>
        <taxon>Agaricomycetes</taxon>
        <taxon>Agaricomycetidae</taxon>
        <taxon>Agaricales</taxon>
        <taxon>Marasmiineae</taxon>
        <taxon>Mycenaceae</taxon>
        <taxon>Favolaschia</taxon>
    </lineage>
</organism>
<feature type="signal peptide" evidence="2">
    <location>
        <begin position="1"/>
        <end position="21"/>
    </location>
</feature>
<name>A0AAW0BMS6_9AGAR</name>
<accession>A0AAW0BMS6</accession>
<feature type="compositionally biased region" description="Polar residues" evidence="1">
    <location>
        <begin position="65"/>
        <end position="74"/>
    </location>
</feature>
<proteinExistence type="predicted"/>
<evidence type="ECO:0000313" key="3">
    <source>
        <dbReference type="EMBL" id="KAK7027806.1"/>
    </source>
</evidence>
<evidence type="ECO:0000313" key="4">
    <source>
        <dbReference type="Proteomes" id="UP001362999"/>
    </source>
</evidence>
<reference evidence="3 4" key="1">
    <citation type="journal article" date="2024" name="J Genomics">
        <title>Draft genome sequencing and assembly of Favolaschia claudopus CIRM-BRFM 2984 isolated from oak limbs.</title>
        <authorList>
            <person name="Navarro D."/>
            <person name="Drula E."/>
            <person name="Chaduli D."/>
            <person name="Cazenave R."/>
            <person name="Ahrendt S."/>
            <person name="Wang J."/>
            <person name="Lipzen A."/>
            <person name="Daum C."/>
            <person name="Barry K."/>
            <person name="Grigoriev I.V."/>
            <person name="Favel A."/>
            <person name="Rosso M.N."/>
            <person name="Martin F."/>
        </authorList>
    </citation>
    <scope>NUCLEOTIDE SEQUENCE [LARGE SCALE GENOMIC DNA]</scope>
    <source>
        <strain evidence="3 4">CIRM-BRFM 2984</strain>
    </source>
</reference>
<dbReference type="AlphaFoldDB" id="A0AAW0BMS6"/>
<feature type="region of interest" description="Disordered" evidence="1">
    <location>
        <begin position="49"/>
        <end position="74"/>
    </location>
</feature>
<evidence type="ECO:0000256" key="2">
    <source>
        <dbReference type="SAM" id="SignalP"/>
    </source>
</evidence>
<gene>
    <name evidence="3" type="ORF">R3P38DRAFT_3190891</name>
</gene>
<feature type="region of interest" description="Disordered" evidence="1">
    <location>
        <begin position="164"/>
        <end position="189"/>
    </location>
</feature>
<feature type="chain" id="PRO_5043418263" evidence="2">
    <location>
        <begin position="22"/>
        <end position="257"/>
    </location>
</feature>
<dbReference type="EMBL" id="JAWWNJ010000029">
    <property type="protein sequence ID" value="KAK7027806.1"/>
    <property type="molecule type" value="Genomic_DNA"/>
</dbReference>
<keyword evidence="4" id="KW-1185">Reference proteome</keyword>
<keyword evidence="2" id="KW-0732">Signal</keyword>
<comment type="caution">
    <text evidence="3">The sequence shown here is derived from an EMBL/GenBank/DDBJ whole genome shotgun (WGS) entry which is preliminary data.</text>
</comment>